<dbReference type="InterPro" id="IPR018392">
    <property type="entry name" value="LysM"/>
</dbReference>
<dbReference type="Proteomes" id="UP000179136">
    <property type="component" value="Unassembled WGS sequence"/>
</dbReference>
<dbReference type="InterPro" id="IPR027375">
    <property type="entry name" value="DKNYY"/>
</dbReference>
<dbReference type="InterPro" id="IPR036779">
    <property type="entry name" value="LysM_dom_sf"/>
</dbReference>
<comment type="caution">
    <text evidence="2">The sequence shown here is derived from an EMBL/GenBank/DDBJ whole genome shotgun (WGS) entry which is preliminary data.</text>
</comment>
<organism evidence="2 3">
    <name type="scientific">Candidatus Kuenenbacteria bacterium RIFCSPHIGHO2_02_FULL_39_13</name>
    <dbReference type="NCBI Taxonomy" id="1798561"/>
    <lineage>
        <taxon>Bacteria</taxon>
        <taxon>Candidatus Kueneniibacteriota</taxon>
    </lineage>
</organism>
<dbReference type="STRING" id="1798561.A3B87_01790"/>
<dbReference type="Gene3D" id="3.10.350.10">
    <property type="entry name" value="LysM domain"/>
    <property type="match status" value="1"/>
</dbReference>
<sequence>MLLITGCVFLNNKKLTLDNELKNDNKSEEDRVFLLDTGTNYKSYKNTDNILKYTFMAGDTLWDLSEKYYGHATDWRKITFSDGSVIENHYQIRIGAKINVPDYKWELKNLKDGYYIQNDVVHFNDIDYFDDYNEDRVLKSANANKIDVLDYGYAKDNNNLYYRGNIIDSISVDLESIEALNELYIKDKNNVYCKKYMDTFADQMSLLKGADAKDFVVIAVNSYPSRYARDNNNVYQSCEKISSEDNDIYSFYKDREIKDENFKYTFSVDSGRRIPNNADVGSYEFLGYQYSKDKNHVYHNNRIMSDKPESAKYLGGNYVTDGEHVYIMGFPTEKLDINSFEYLKYEFAKDKNGVYRNSTLILGASPDTIKIINKYYVMDDKNLYFVNYDNKNFAFDNLDYDTFVILATRFVKDKSHVYYQGSIIPEADVGSFECLGEWYQKDKNFVYFQGEIIEEADADSFLLINGYFGKDKHHSYFLGEPSIK</sequence>
<feature type="domain" description="LysM" evidence="1">
    <location>
        <begin position="51"/>
        <end position="100"/>
    </location>
</feature>
<protein>
    <recommendedName>
        <fullName evidence="1">LysM domain-containing protein</fullName>
    </recommendedName>
</protein>
<dbReference type="AlphaFoldDB" id="A0A1F6FN87"/>
<dbReference type="EMBL" id="MFMW01000016">
    <property type="protein sequence ID" value="OGG87319.1"/>
    <property type="molecule type" value="Genomic_DNA"/>
</dbReference>
<accession>A0A1F6FN87</accession>
<dbReference type="PROSITE" id="PS51782">
    <property type="entry name" value="LYSM"/>
    <property type="match status" value="1"/>
</dbReference>
<proteinExistence type="predicted"/>
<evidence type="ECO:0000313" key="2">
    <source>
        <dbReference type="EMBL" id="OGG87319.1"/>
    </source>
</evidence>
<name>A0A1F6FN87_9BACT</name>
<evidence type="ECO:0000313" key="3">
    <source>
        <dbReference type="Proteomes" id="UP000179136"/>
    </source>
</evidence>
<evidence type="ECO:0000259" key="1">
    <source>
        <dbReference type="PROSITE" id="PS51782"/>
    </source>
</evidence>
<dbReference type="Pfam" id="PF13644">
    <property type="entry name" value="DKNYY"/>
    <property type="match status" value="2"/>
</dbReference>
<gene>
    <name evidence="2" type="ORF">A3B87_01790</name>
</gene>
<reference evidence="2 3" key="1">
    <citation type="journal article" date="2016" name="Nat. Commun.">
        <title>Thousands of microbial genomes shed light on interconnected biogeochemical processes in an aquifer system.</title>
        <authorList>
            <person name="Anantharaman K."/>
            <person name="Brown C.T."/>
            <person name="Hug L.A."/>
            <person name="Sharon I."/>
            <person name="Castelle C.J."/>
            <person name="Probst A.J."/>
            <person name="Thomas B.C."/>
            <person name="Singh A."/>
            <person name="Wilkins M.J."/>
            <person name="Karaoz U."/>
            <person name="Brodie E.L."/>
            <person name="Williams K.H."/>
            <person name="Hubbard S.S."/>
            <person name="Banfield J.F."/>
        </authorList>
    </citation>
    <scope>NUCLEOTIDE SEQUENCE [LARGE SCALE GENOMIC DNA]</scope>
</reference>